<dbReference type="SUPFAM" id="SSF57997">
    <property type="entry name" value="Tropomyosin"/>
    <property type="match status" value="1"/>
</dbReference>
<dbReference type="AlphaFoldDB" id="A0A074ZFP3"/>
<protein>
    <recommendedName>
        <fullName evidence="4">Tropomyosin</fullName>
    </recommendedName>
</protein>
<keyword evidence="3" id="KW-1185">Reference proteome</keyword>
<dbReference type="Proteomes" id="UP000054324">
    <property type="component" value="Unassembled WGS sequence"/>
</dbReference>
<dbReference type="EMBL" id="KL596923">
    <property type="protein sequence ID" value="KER22055.1"/>
    <property type="molecule type" value="Genomic_DNA"/>
</dbReference>
<dbReference type="Gene3D" id="1.20.5.170">
    <property type="match status" value="1"/>
</dbReference>
<name>A0A074ZFP3_OPIVI</name>
<reference evidence="2 3" key="1">
    <citation type="submission" date="2013-11" db="EMBL/GenBank/DDBJ databases">
        <title>Opisthorchis viverrini - life in the bile duct.</title>
        <authorList>
            <person name="Young N.D."/>
            <person name="Nagarajan N."/>
            <person name="Lin S.J."/>
            <person name="Korhonen P.K."/>
            <person name="Jex A.R."/>
            <person name="Hall R.S."/>
            <person name="Safavi-Hemami H."/>
            <person name="Kaewkong W."/>
            <person name="Bertrand D."/>
            <person name="Gao S."/>
            <person name="Seet Q."/>
            <person name="Wongkham S."/>
            <person name="Teh B.T."/>
            <person name="Wongkham C."/>
            <person name="Intapan P.M."/>
            <person name="Maleewong W."/>
            <person name="Yang X."/>
            <person name="Hu M."/>
            <person name="Wang Z."/>
            <person name="Hofmann A."/>
            <person name="Sternberg P.W."/>
            <person name="Tan P."/>
            <person name="Wang J."/>
            <person name="Gasser R.B."/>
        </authorList>
    </citation>
    <scope>NUCLEOTIDE SEQUENCE [LARGE SCALE GENOMIC DNA]</scope>
</reference>
<dbReference type="STRING" id="6198.A0A074ZFP3"/>
<evidence type="ECO:0000256" key="1">
    <source>
        <dbReference type="SAM" id="Coils"/>
    </source>
</evidence>
<accession>A0A074ZFP3</accession>
<proteinExistence type="predicted"/>
<dbReference type="KEGG" id="ovi:T265_09769"/>
<keyword evidence="1" id="KW-0175">Coiled coil</keyword>
<dbReference type="OrthoDB" id="6258247at2759"/>
<feature type="coiled-coil region" evidence="1">
    <location>
        <begin position="4"/>
        <end position="80"/>
    </location>
</feature>
<dbReference type="RefSeq" id="XP_009174206.1">
    <property type="nucleotide sequence ID" value="XM_009175942.1"/>
</dbReference>
<feature type="coiled-coil region" evidence="1">
    <location>
        <begin position="143"/>
        <end position="247"/>
    </location>
</feature>
<sequence length="258" mass="29620">MVSIQSLRNRLVGLLDTYKELESQSQLKADELAKCKLERLKYESQLSELYNTLTRKERQLEDIEQKIRENETKTSELDKSAAECQKFVCRPPVTLFAHRTSELLTEKLQTRDDVIEELQSKTEDAKARTVSAAQTYSATIDRLRDAQTASERLEKREEELQRVVQELDKESALLTAKIARMDAYVAEANTRQAALEEAVSKLSERLDSANARTNEAETAAEELSLELAFLEEEANDWKQKSLQLQQQLDMMRVTMQTV</sequence>
<evidence type="ECO:0000313" key="2">
    <source>
        <dbReference type="EMBL" id="KER22055.1"/>
    </source>
</evidence>
<dbReference type="GeneID" id="20323937"/>
<dbReference type="CTD" id="20323937"/>
<organism evidence="2 3">
    <name type="scientific">Opisthorchis viverrini</name>
    <name type="common">Southeast Asian liver fluke</name>
    <dbReference type="NCBI Taxonomy" id="6198"/>
    <lineage>
        <taxon>Eukaryota</taxon>
        <taxon>Metazoa</taxon>
        <taxon>Spiralia</taxon>
        <taxon>Lophotrochozoa</taxon>
        <taxon>Platyhelminthes</taxon>
        <taxon>Trematoda</taxon>
        <taxon>Digenea</taxon>
        <taxon>Opisthorchiida</taxon>
        <taxon>Opisthorchiata</taxon>
        <taxon>Opisthorchiidae</taxon>
        <taxon>Opisthorchis</taxon>
    </lineage>
</organism>
<gene>
    <name evidence="2" type="ORF">T265_09769</name>
</gene>
<evidence type="ECO:0000313" key="3">
    <source>
        <dbReference type="Proteomes" id="UP000054324"/>
    </source>
</evidence>
<evidence type="ECO:0008006" key="4">
    <source>
        <dbReference type="Google" id="ProtNLM"/>
    </source>
</evidence>